<dbReference type="EMBL" id="ADLJ01000044">
    <property type="protein sequence ID" value="EHE96289.1"/>
    <property type="molecule type" value="Genomic_DNA"/>
</dbReference>
<accession>G5HQG3</accession>
<comment type="caution">
    <text evidence="1">The sequence shown here is derived from an EMBL/GenBank/DDBJ whole genome shotgun (WGS) entry which is preliminary data.</text>
</comment>
<name>G5HQG3_9FIRM</name>
<protein>
    <recommendedName>
        <fullName evidence="3">HTH cro/C1-type domain-containing protein</fullName>
    </recommendedName>
</protein>
<dbReference type="AlphaFoldDB" id="G5HQG3"/>
<dbReference type="Proteomes" id="UP000003763">
    <property type="component" value="Unassembled WGS sequence"/>
</dbReference>
<proteinExistence type="predicted"/>
<reference evidence="1 2" key="1">
    <citation type="submission" date="2011-08" db="EMBL/GenBank/DDBJ databases">
        <title>The Genome Sequence of Clostridium citroniae WAL-17108.</title>
        <authorList>
            <consortium name="The Broad Institute Genome Sequencing Platform"/>
            <person name="Earl A."/>
            <person name="Ward D."/>
            <person name="Feldgarden M."/>
            <person name="Gevers D."/>
            <person name="Finegold S.M."/>
            <person name="Summanen P.H."/>
            <person name="Molitoris D.R."/>
            <person name="Vaisanen M.L."/>
            <person name="Daigneault M."/>
            <person name="Allen-Vercoe E."/>
            <person name="Young S.K."/>
            <person name="Zeng Q."/>
            <person name="Gargeya S."/>
            <person name="Fitzgerald M."/>
            <person name="Haas B."/>
            <person name="Abouelleil A."/>
            <person name="Alvarado L."/>
            <person name="Arachchi H.M."/>
            <person name="Berlin A."/>
            <person name="Brown A."/>
            <person name="Chapman S.B."/>
            <person name="Chen Z."/>
            <person name="Dunbar C."/>
            <person name="Freedman E."/>
            <person name="Gearin G."/>
            <person name="Gellesch M."/>
            <person name="Goldberg J."/>
            <person name="Griggs A."/>
            <person name="Gujja S."/>
            <person name="Heiman D."/>
            <person name="Howarth C."/>
            <person name="Larson L."/>
            <person name="Lui A."/>
            <person name="MacDonald P.J.P."/>
            <person name="Montmayeur A."/>
            <person name="Murphy C."/>
            <person name="Neiman D."/>
            <person name="Pearson M."/>
            <person name="Priest M."/>
            <person name="Roberts A."/>
            <person name="Saif S."/>
            <person name="Shea T."/>
            <person name="Shenoy N."/>
            <person name="Sisk P."/>
            <person name="Stolte C."/>
            <person name="Sykes S."/>
            <person name="Wortman J."/>
            <person name="Nusbaum C."/>
            <person name="Birren B."/>
        </authorList>
    </citation>
    <scope>NUCLEOTIDE SEQUENCE [LARGE SCALE GENOMIC DNA]</scope>
    <source>
        <strain evidence="1 2">WAL-17108</strain>
    </source>
</reference>
<evidence type="ECO:0000313" key="2">
    <source>
        <dbReference type="Proteomes" id="UP000003763"/>
    </source>
</evidence>
<evidence type="ECO:0008006" key="3">
    <source>
        <dbReference type="Google" id="ProtNLM"/>
    </source>
</evidence>
<dbReference type="PATRIC" id="fig|742733.3.peg.4979"/>
<sequence length="58" mass="7130">MTQNELRDMYQKRLMREKQCFIAKETGISENMLSKFRNGKIDLYDYLFIKLKNYLMNN</sequence>
<gene>
    <name evidence="1" type="ORF">HMPREF9469_04825</name>
</gene>
<evidence type="ECO:0000313" key="1">
    <source>
        <dbReference type="EMBL" id="EHE96289.1"/>
    </source>
</evidence>
<dbReference type="HOGENOM" id="CLU_2973638_0_0_9"/>
<organism evidence="1 2">
    <name type="scientific">[Clostridium] citroniae WAL-17108</name>
    <dbReference type="NCBI Taxonomy" id="742733"/>
    <lineage>
        <taxon>Bacteria</taxon>
        <taxon>Bacillati</taxon>
        <taxon>Bacillota</taxon>
        <taxon>Clostridia</taxon>
        <taxon>Lachnospirales</taxon>
        <taxon>Lachnospiraceae</taxon>
        <taxon>Enterocloster</taxon>
    </lineage>
</organism>